<dbReference type="InterPro" id="IPR000172">
    <property type="entry name" value="GMC_OxRdtase_N"/>
</dbReference>
<dbReference type="InterPro" id="IPR012132">
    <property type="entry name" value="GMC_OxRdtase"/>
</dbReference>
<dbReference type="InterPro" id="IPR002938">
    <property type="entry name" value="FAD-bd"/>
</dbReference>
<dbReference type="AlphaFoldDB" id="S4XZZ6"/>
<reference evidence="9 10" key="1">
    <citation type="journal article" date="2013" name="Sci. Rep.">
        <title>Extraordinary expansion of a Sorangium cellulosum genome from an alkaline milieu.</title>
        <authorList>
            <person name="Han K."/>
            <person name="Li Z.F."/>
            <person name="Peng R."/>
            <person name="Zhu L.P."/>
            <person name="Zhou T."/>
            <person name="Wang L.G."/>
            <person name="Li S.G."/>
            <person name="Zhang X.B."/>
            <person name="Hu W."/>
            <person name="Wu Z.H."/>
            <person name="Qin N."/>
            <person name="Li Y.Z."/>
        </authorList>
    </citation>
    <scope>NUCLEOTIDE SEQUENCE [LARGE SCALE GENOMIC DNA]</scope>
    <source>
        <strain evidence="9 10">So0157-2</strain>
    </source>
</reference>
<dbReference type="InterPro" id="IPR036188">
    <property type="entry name" value="FAD/NAD-bd_sf"/>
</dbReference>
<evidence type="ECO:0000259" key="6">
    <source>
        <dbReference type="Pfam" id="PF00732"/>
    </source>
</evidence>
<dbReference type="GO" id="GO:0016614">
    <property type="term" value="F:oxidoreductase activity, acting on CH-OH group of donors"/>
    <property type="evidence" value="ECO:0007669"/>
    <property type="project" value="InterPro"/>
</dbReference>
<evidence type="ECO:0000256" key="3">
    <source>
        <dbReference type="ARBA" id="ARBA00022827"/>
    </source>
</evidence>
<dbReference type="InterPro" id="IPR007867">
    <property type="entry name" value="GMC_OxRtase_C"/>
</dbReference>
<dbReference type="Gene3D" id="3.30.410.40">
    <property type="match status" value="1"/>
</dbReference>
<evidence type="ECO:0000256" key="1">
    <source>
        <dbReference type="ARBA" id="ARBA00010790"/>
    </source>
</evidence>
<keyword evidence="3" id="KW-0274">FAD</keyword>
<evidence type="ECO:0000259" key="7">
    <source>
        <dbReference type="Pfam" id="PF01494"/>
    </source>
</evidence>
<feature type="region of interest" description="Disordered" evidence="5">
    <location>
        <begin position="1"/>
        <end position="41"/>
    </location>
</feature>
<dbReference type="PIRSF" id="PIRSF000137">
    <property type="entry name" value="Alcohol_oxidase"/>
    <property type="match status" value="1"/>
</dbReference>
<evidence type="ECO:0000313" key="10">
    <source>
        <dbReference type="Proteomes" id="UP000014803"/>
    </source>
</evidence>
<name>S4XZZ6_SORCE</name>
<dbReference type="Pfam" id="PF00732">
    <property type="entry name" value="GMC_oxred_N"/>
    <property type="match status" value="1"/>
</dbReference>
<keyword evidence="4" id="KW-0560">Oxidoreductase</keyword>
<evidence type="ECO:0000259" key="8">
    <source>
        <dbReference type="Pfam" id="PF05199"/>
    </source>
</evidence>
<dbReference type="SUPFAM" id="SSF51905">
    <property type="entry name" value="FAD/NAD(P)-binding domain"/>
    <property type="match status" value="1"/>
</dbReference>
<dbReference type="GO" id="GO:0071949">
    <property type="term" value="F:FAD binding"/>
    <property type="evidence" value="ECO:0007669"/>
    <property type="project" value="InterPro"/>
</dbReference>
<dbReference type="Gene3D" id="3.50.50.60">
    <property type="entry name" value="FAD/NAD(P)-binding domain"/>
    <property type="match status" value="1"/>
</dbReference>
<comment type="similarity">
    <text evidence="1">Belongs to the GMC oxidoreductase family.</text>
</comment>
<proteinExistence type="inferred from homology"/>
<evidence type="ECO:0000313" key="9">
    <source>
        <dbReference type="EMBL" id="AGP36233.1"/>
    </source>
</evidence>
<evidence type="ECO:0000256" key="2">
    <source>
        <dbReference type="ARBA" id="ARBA00022630"/>
    </source>
</evidence>
<dbReference type="HOGENOM" id="CLU_008878_3_0_7"/>
<dbReference type="Proteomes" id="UP000014803">
    <property type="component" value="Chromosome"/>
</dbReference>
<dbReference type="Pfam" id="PF01494">
    <property type="entry name" value="FAD_binding_3"/>
    <property type="match status" value="1"/>
</dbReference>
<gene>
    <name evidence="9" type="ORF">SCE1572_18090</name>
</gene>
<sequence>MKLPGLEEPPRSAHPDRGDRRSLPLSTRRSRAEVEPLPPVEPRPQVKVFADYDGEVRASCEVLVVGSGPGGAVVAKELAEAGRDVILVEEGPPLGVEDFRQEAGESLARTLREGGMRAARGRMLIPTMQAIALGGGSVVNSAICARSPAWVFDKWAARTGTEAITLEALLPHYQRVERLLGVAPTPIEVQGERNLRFKRGCDALGLSSEPTHRNVRGCRGSGECFTGCRNRAKVSTDISYVPAAIRSGARVFTSVRAEHLLVSGRRAAGMRGRTIEPFTWREGAPVEIRAKLVVLAAGCMATPLILLRSGAANSSGYVGNELQLHPGLAIMAVFPDPIDPWEGATQGYHSLHFLEQGIKLEVLWSPPAVLAARFPGFGHDYQRHLRTYNRMAPFDVIIAAEQSRGTVRPKRGSWDPDVRFDYVPRDVEKIQRGLGILSDICWAAGAVSILPGLHGVPDELTSPEDAEILKSKRLDGRDTITAANHAFGTARMSRRPRDGVVDEEGRCHDLDNVYVVDTSVFPGSPAVNPMLTCMALADRIACGIIERW</sequence>
<dbReference type="PANTHER" id="PTHR46056">
    <property type="entry name" value="LONG-CHAIN-ALCOHOL OXIDASE"/>
    <property type="match status" value="1"/>
</dbReference>
<feature type="domain" description="FAD-binding" evidence="7">
    <location>
        <begin position="60"/>
        <end position="90"/>
    </location>
</feature>
<dbReference type="RefSeq" id="WP_020735560.1">
    <property type="nucleotide sequence ID" value="NC_021658.1"/>
</dbReference>
<keyword evidence="2" id="KW-0285">Flavoprotein</keyword>
<organism evidence="9 10">
    <name type="scientific">Sorangium cellulosum So0157-2</name>
    <dbReference type="NCBI Taxonomy" id="1254432"/>
    <lineage>
        <taxon>Bacteria</taxon>
        <taxon>Pseudomonadati</taxon>
        <taxon>Myxococcota</taxon>
        <taxon>Polyangia</taxon>
        <taxon>Polyangiales</taxon>
        <taxon>Polyangiaceae</taxon>
        <taxon>Sorangium</taxon>
    </lineage>
</organism>
<feature type="compositionally biased region" description="Basic and acidic residues" evidence="5">
    <location>
        <begin position="8"/>
        <end position="22"/>
    </location>
</feature>
<dbReference type="STRING" id="1254432.SCE1572_18090"/>
<evidence type="ECO:0000256" key="5">
    <source>
        <dbReference type="SAM" id="MobiDB-lite"/>
    </source>
</evidence>
<dbReference type="KEGG" id="scu:SCE1572_18090"/>
<evidence type="ECO:0008006" key="11">
    <source>
        <dbReference type="Google" id="ProtNLM"/>
    </source>
</evidence>
<dbReference type="EMBL" id="CP003969">
    <property type="protein sequence ID" value="AGP36233.1"/>
    <property type="molecule type" value="Genomic_DNA"/>
</dbReference>
<protein>
    <recommendedName>
        <fullName evidence="11">Choline dehydrogenase</fullName>
    </recommendedName>
</protein>
<accession>S4XZZ6</accession>
<dbReference type="eggNOG" id="COG2303">
    <property type="taxonomic scope" value="Bacteria"/>
</dbReference>
<feature type="domain" description="Glucose-methanol-choline oxidoreductase C-terminal" evidence="8">
    <location>
        <begin position="402"/>
        <end position="537"/>
    </location>
</feature>
<dbReference type="Pfam" id="PF05199">
    <property type="entry name" value="GMC_oxred_C"/>
    <property type="match status" value="1"/>
</dbReference>
<dbReference type="OrthoDB" id="337582at2"/>
<evidence type="ECO:0000256" key="4">
    <source>
        <dbReference type="ARBA" id="ARBA00023002"/>
    </source>
</evidence>
<feature type="domain" description="Glucose-methanol-choline oxidoreductase N-terminal" evidence="6">
    <location>
        <begin position="113"/>
        <end position="326"/>
    </location>
</feature>
<dbReference type="PANTHER" id="PTHR46056:SF12">
    <property type="entry name" value="LONG-CHAIN-ALCOHOL OXIDASE"/>
    <property type="match status" value="1"/>
</dbReference>
<dbReference type="PATRIC" id="fig|1254432.3.peg.4089"/>